<keyword evidence="3" id="KW-1185">Reference proteome</keyword>
<accession>A0A1E7F8E1</accession>
<evidence type="ECO:0000256" key="1">
    <source>
        <dbReference type="SAM" id="MobiDB-lite"/>
    </source>
</evidence>
<dbReference type="EMBL" id="KV784360">
    <property type="protein sequence ID" value="OEU14409.1"/>
    <property type="molecule type" value="Genomic_DNA"/>
</dbReference>
<dbReference type="PANTHER" id="PTHR20916">
    <property type="entry name" value="CYSTEINE AND GLYCINE-RICH PROTEIN 2 BINDING PROTEIN"/>
    <property type="match status" value="1"/>
</dbReference>
<feature type="compositionally biased region" description="Low complexity" evidence="1">
    <location>
        <begin position="215"/>
        <end position="224"/>
    </location>
</feature>
<dbReference type="PANTHER" id="PTHR20916:SF26">
    <property type="entry name" value="CYSTEINE-RICH PROTEIN 2-BINDING PROTEIN"/>
    <property type="match status" value="1"/>
</dbReference>
<feature type="region of interest" description="Disordered" evidence="1">
    <location>
        <begin position="257"/>
        <end position="301"/>
    </location>
</feature>
<feature type="region of interest" description="Disordered" evidence="1">
    <location>
        <begin position="170"/>
        <end position="229"/>
    </location>
</feature>
<feature type="compositionally biased region" description="Low complexity" evidence="1">
    <location>
        <begin position="262"/>
        <end position="286"/>
    </location>
</feature>
<dbReference type="Proteomes" id="UP000095751">
    <property type="component" value="Unassembled WGS sequence"/>
</dbReference>
<name>A0A1E7F8E1_9STRA</name>
<proteinExistence type="predicted"/>
<feature type="compositionally biased region" description="Low complexity" evidence="1">
    <location>
        <begin position="170"/>
        <end position="200"/>
    </location>
</feature>
<dbReference type="AlphaFoldDB" id="A0A1E7F8E1"/>
<dbReference type="GO" id="GO:0004402">
    <property type="term" value="F:histone acetyltransferase activity"/>
    <property type="evidence" value="ECO:0007669"/>
    <property type="project" value="TreeGrafter"/>
</dbReference>
<gene>
    <name evidence="2" type="ORF">FRACYDRAFT_240948</name>
</gene>
<sequence length="335" mass="36463">MSSLPLEGNNSEQRRHVNIVPAVDETAGGCGAVEGFDCYPIALTDGLAAYGGVEQQQGVELQADTIPYPPQGKIGTKKDDEDENENINDDLLLNENGNNHDDDDDDNVESPLFLNENDIVTYQEWLPERRNARARRRRGAVVAGCFGLSVETIATKIGRSPIIVSFGTTTTSKSLSSSSSPSSASVCQQQQIEQPQPQLQHHGDLCIAADPDTKNNNNNNNNNNHQMKQRISTGTLIPTATTIKKNILDFYDESEFTRDSRSSSNSNNNNKPLSSSSSSSSSSPTSTIYHPPPLSPPKTNHGSGGCFDFQMDSILSSIECTLLHKVMCTDEEEEK</sequence>
<feature type="region of interest" description="Disordered" evidence="1">
    <location>
        <begin position="64"/>
        <end position="111"/>
    </location>
</feature>
<dbReference type="KEGG" id="fcy:FRACYDRAFT_240948"/>
<reference evidence="2 3" key="1">
    <citation type="submission" date="2016-09" db="EMBL/GenBank/DDBJ databases">
        <title>Extensive genetic diversity and differential bi-allelic expression allows diatom success in the polar Southern Ocean.</title>
        <authorList>
            <consortium name="DOE Joint Genome Institute"/>
            <person name="Mock T."/>
            <person name="Otillar R.P."/>
            <person name="Strauss J."/>
            <person name="Dupont C."/>
            <person name="Frickenhaus S."/>
            <person name="Maumus F."/>
            <person name="Mcmullan M."/>
            <person name="Sanges R."/>
            <person name="Schmutz J."/>
            <person name="Toseland A."/>
            <person name="Valas R."/>
            <person name="Veluchamy A."/>
            <person name="Ward B.J."/>
            <person name="Allen A."/>
            <person name="Barry K."/>
            <person name="Falciatore A."/>
            <person name="Ferrante M."/>
            <person name="Fortunato A.E."/>
            <person name="Gloeckner G."/>
            <person name="Gruber A."/>
            <person name="Hipkin R."/>
            <person name="Janech M."/>
            <person name="Kroth P."/>
            <person name="Leese F."/>
            <person name="Lindquist E."/>
            <person name="Lyon B.R."/>
            <person name="Martin J."/>
            <person name="Mayer C."/>
            <person name="Parker M."/>
            <person name="Quesneville H."/>
            <person name="Raymond J."/>
            <person name="Uhlig C."/>
            <person name="Valentin K.U."/>
            <person name="Worden A.Z."/>
            <person name="Armbrust E.V."/>
            <person name="Bowler C."/>
            <person name="Green B."/>
            <person name="Moulton V."/>
            <person name="Van Oosterhout C."/>
            <person name="Grigoriev I."/>
        </authorList>
    </citation>
    <scope>NUCLEOTIDE SEQUENCE [LARGE SCALE GENOMIC DNA]</scope>
    <source>
        <strain evidence="2 3">CCMP1102</strain>
    </source>
</reference>
<evidence type="ECO:0000313" key="2">
    <source>
        <dbReference type="EMBL" id="OEU14409.1"/>
    </source>
</evidence>
<evidence type="ECO:0000313" key="3">
    <source>
        <dbReference type="Proteomes" id="UP000095751"/>
    </source>
</evidence>
<protein>
    <submittedName>
        <fullName evidence="2">Uncharacterized protein</fullName>
    </submittedName>
</protein>
<organism evidence="2 3">
    <name type="scientific">Fragilariopsis cylindrus CCMP1102</name>
    <dbReference type="NCBI Taxonomy" id="635003"/>
    <lineage>
        <taxon>Eukaryota</taxon>
        <taxon>Sar</taxon>
        <taxon>Stramenopiles</taxon>
        <taxon>Ochrophyta</taxon>
        <taxon>Bacillariophyta</taxon>
        <taxon>Bacillariophyceae</taxon>
        <taxon>Bacillariophycidae</taxon>
        <taxon>Bacillariales</taxon>
        <taxon>Bacillariaceae</taxon>
        <taxon>Fragilariopsis</taxon>
    </lineage>
</organism>
<dbReference type="InParanoid" id="A0A1E7F8E1"/>